<reference evidence="1" key="1">
    <citation type="journal article" date="2010" name="Nature">
        <title>The dynamic genome of Hydra.</title>
        <authorList>
            <person name="Chapman J.A."/>
            <person name="Kirkness E.F."/>
            <person name="Simakov O."/>
            <person name="Hampson S.E."/>
            <person name="Mitros T."/>
            <person name="Weinmaier T."/>
            <person name="Rattei T."/>
            <person name="Balasubramanian P.G."/>
            <person name="Borman J."/>
            <person name="Busam D."/>
            <person name="Disbennett K."/>
            <person name="Pfannkoch C."/>
            <person name="Sumin N."/>
            <person name="Sutton G."/>
            <person name="Viswanathan L."/>
            <person name="Walenz B."/>
            <person name="Goodstein D.M."/>
            <person name="Hellsten U."/>
            <person name="Kawashima T."/>
            <person name="Prochnik S.E."/>
            <person name="Putnam N.H."/>
            <person name="Shu S."/>
            <person name="Blumberg B."/>
            <person name="Dana C.E."/>
            <person name="Gee L."/>
            <person name="Kibler D.F."/>
            <person name="Law L."/>
            <person name="Lindgens D."/>
            <person name="Martinez D.E."/>
            <person name="Peng J."/>
            <person name="Wigge P.A."/>
            <person name="Bertulat B."/>
            <person name="Guder C."/>
            <person name="Nakamura Y."/>
            <person name="Ozbek S."/>
            <person name="Watanabe H."/>
            <person name="Khalturin K."/>
            <person name="Hemmrich G."/>
            <person name="Franke A."/>
            <person name="Augustin R."/>
            <person name="Fraune S."/>
            <person name="Hayakawa E."/>
            <person name="Hayakawa S."/>
            <person name="Hirose M."/>
            <person name="Hwang J."/>
            <person name="Ikeo K."/>
            <person name="Nishimiya-Fujisawa C."/>
            <person name="Ogura A."/>
            <person name="Takahashi T."/>
            <person name="Steinmetz P.R."/>
            <person name="Zhang X."/>
            <person name="Aufschnaiter R."/>
            <person name="Eder M.K."/>
            <person name="Gorny A.K."/>
            <person name="Salvenmoser W."/>
            <person name="Heimberg A.M."/>
            <person name="Wheeler B.M."/>
            <person name="Peterson K.J."/>
            <person name="Boettger A."/>
            <person name="Tischler P."/>
            <person name="Wolf A."/>
            <person name="Gojobori T."/>
            <person name="Remington K.A."/>
            <person name="Strausberg R.L."/>
            <person name="Venter J."/>
            <person name="Technau U."/>
            <person name="Hobmayer B."/>
            <person name="Bosch T.C."/>
            <person name="Holstein T.W."/>
            <person name="Fujisawa T."/>
            <person name="Bode H.R."/>
            <person name="David C.N."/>
            <person name="Rokhsar D.S."/>
            <person name="Steele R.E."/>
        </authorList>
    </citation>
    <scope>NUCLEOTIDE SEQUENCE</scope>
</reference>
<protein>
    <submittedName>
        <fullName evidence="1">Uncharacterized protein</fullName>
    </submittedName>
</protein>
<name>C9Y8V3_CURXX</name>
<sequence length="176" mass="19876">MYTIGLQSIVFIFPLMLLTLEKFRSPISSLFFGSGETSWLSGELSLQQTWYLLQLREYEEIDALQVACERTFLLFDFRSIKDLLEMGKQSTLSVKAAHIVTPSYMNGTDSWKMERIKQVVSGHKRVAGKEFPVEVLETADGSKYDCFDGLPFKAKLIGAKLKFDLSGSPNKEARAS</sequence>
<dbReference type="AlphaFoldDB" id="C9Y8V3"/>
<evidence type="ECO:0000313" key="1">
    <source>
        <dbReference type="EMBL" id="CBA28089.1"/>
    </source>
</evidence>
<organism evidence="1">
    <name type="scientific">Curvibacter symbiont subsp. Hydra magnipapillata</name>
    <dbReference type="NCBI Taxonomy" id="667019"/>
    <lineage>
        <taxon>Bacteria</taxon>
        <taxon>Pseudomonadati</taxon>
        <taxon>Pseudomonadota</taxon>
        <taxon>Betaproteobacteria</taxon>
        <taxon>Burkholderiales</taxon>
        <taxon>Comamonadaceae</taxon>
        <taxon>Curvibacter</taxon>
    </lineage>
</organism>
<proteinExistence type="predicted"/>
<gene>
    <name evidence="1" type="ORF">Csp_A05540</name>
</gene>
<accession>C9Y8V3</accession>
<dbReference type="EMBL" id="FN543104">
    <property type="protein sequence ID" value="CBA28089.1"/>
    <property type="molecule type" value="Genomic_DNA"/>
</dbReference>